<evidence type="ECO:0000256" key="6">
    <source>
        <dbReference type="ARBA" id="ARBA00022989"/>
    </source>
</evidence>
<feature type="transmembrane region" description="Helical" evidence="8">
    <location>
        <begin position="496"/>
        <end position="514"/>
    </location>
</feature>
<dbReference type="Pfam" id="PF03222">
    <property type="entry name" value="Trp_Tyr_perm"/>
    <property type="match status" value="1"/>
</dbReference>
<dbReference type="GO" id="GO:0003333">
    <property type="term" value="P:amino acid transmembrane transport"/>
    <property type="evidence" value="ECO:0007669"/>
    <property type="project" value="InterPro"/>
</dbReference>
<evidence type="ECO:0000256" key="5">
    <source>
        <dbReference type="ARBA" id="ARBA00022692"/>
    </source>
</evidence>
<evidence type="ECO:0000256" key="8">
    <source>
        <dbReference type="SAM" id="Phobius"/>
    </source>
</evidence>
<accession>A0A7C9AJ79</accession>
<reference evidence="9" key="2">
    <citation type="submission" date="2020-07" db="EMBL/GenBank/DDBJ databases">
        <authorList>
            <person name="Vera ALvarez R."/>
            <person name="Arias-Moreno D.M."/>
            <person name="Jimenez-Jacinto V."/>
            <person name="Jimenez-Bremont J.F."/>
            <person name="Swaminathan K."/>
            <person name="Moose S.P."/>
            <person name="Guerrero-Gonzalez M.L."/>
            <person name="Marino-Ramirez L."/>
            <person name="Landsman D."/>
            <person name="Rodriguez-Kessler M."/>
            <person name="Delgado-Sanchez P."/>
        </authorList>
    </citation>
    <scope>NUCLEOTIDE SEQUENCE</scope>
    <source>
        <tissue evidence="9">Cladode</tissue>
    </source>
</reference>
<keyword evidence="6 8" id="KW-1133">Transmembrane helix</keyword>
<keyword evidence="4" id="KW-0997">Cell inner membrane</keyword>
<feature type="transmembrane region" description="Helical" evidence="8">
    <location>
        <begin position="437"/>
        <end position="454"/>
    </location>
</feature>
<evidence type="ECO:0000256" key="1">
    <source>
        <dbReference type="ARBA" id="ARBA00004429"/>
    </source>
</evidence>
<evidence type="ECO:0008006" key="10">
    <source>
        <dbReference type="Google" id="ProtNLM"/>
    </source>
</evidence>
<dbReference type="PANTHER" id="PTHR47715">
    <property type="entry name" value="TRYPTOPHAN/TYROSINE PERMEASE"/>
    <property type="match status" value="1"/>
</dbReference>
<dbReference type="GO" id="GO:0005886">
    <property type="term" value="C:plasma membrane"/>
    <property type="evidence" value="ECO:0007669"/>
    <property type="project" value="UniProtKB-SubCell"/>
</dbReference>
<feature type="transmembrane region" description="Helical" evidence="8">
    <location>
        <begin position="215"/>
        <end position="234"/>
    </location>
</feature>
<feature type="transmembrane region" description="Helical" evidence="8">
    <location>
        <begin position="97"/>
        <end position="118"/>
    </location>
</feature>
<feature type="transmembrane region" description="Helical" evidence="8">
    <location>
        <begin position="281"/>
        <end position="302"/>
    </location>
</feature>
<feature type="transmembrane region" description="Helical" evidence="8">
    <location>
        <begin position="130"/>
        <end position="151"/>
    </location>
</feature>
<keyword evidence="7 8" id="KW-0472">Membrane</keyword>
<proteinExistence type="predicted"/>
<sequence>MLCHYSIRNPKTTFYPTHSGLNLSRKFHTLNLSFTLCPPTLAPNPHPLPSNTKSKPAFLFLKPPKNGAHSPINCLSREANEGSKLARKEEERSNKSFWAAVSLIIGTAVGPGMLGLPAANMRSGPLPSTIAILLSWVYVISSIILVAELSFATMKEDGVKEVSFTGLANKAFGAQFGAFVSLVYASLSFSLLVACVSGIGSIVSQWLPNLNTVTAHALFPLLFGSIIWFFPFHAIDSTNRFLCFGMLISIITLVGIGVSVARANLLASFATASWHISSILPAIPVTVLTLGFHVITPFICKIAGETVHEARKAILIGGVVPLIMVLSWNLIVLGLAGSANVPSSSSSVDPIKLLLSVQSSALYAVQGFAFTALATSFIGYAVSFPKQLIDTMELIFQKSDSKTELSAESSLRENGNVDVKDEVVQGMHTISRTLRGLISLVVLLVPIFVASFYPSTFSRALDFAGVYANCFLFGILPPAMAYVYKSQRKLSSSLPGGDVVLFLLFSIAVVLSIWH</sequence>
<dbReference type="PANTHER" id="PTHR47715:SF1">
    <property type="entry name" value="TRYPTOPHAN_TYROSINE PERMEASE"/>
    <property type="match status" value="1"/>
</dbReference>
<evidence type="ECO:0000313" key="9">
    <source>
        <dbReference type="EMBL" id="MBA4667653.1"/>
    </source>
</evidence>
<keyword evidence="3" id="KW-1003">Cell membrane</keyword>
<evidence type="ECO:0000256" key="2">
    <source>
        <dbReference type="ARBA" id="ARBA00022448"/>
    </source>
</evidence>
<feature type="transmembrane region" description="Helical" evidence="8">
    <location>
        <begin position="466"/>
        <end position="484"/>
    </location>
</feature>
<evidence type="ECO:0000256" key="3">
    <source>
        <dbReference type="ARBA" id="ARBA00022475"/>
    </source>
</evidence>
<dbReference type="AlphaFoldDB" id="A0A7C9AJ79"/>
<reference evidence="9" key="1">
    <citation type="journal article" date="2013" name="J. Plant Res.">
        <title>Effect of fungi and light on seed germination of three Opuntia species from semiarid lands of central Mexico.</title>
        <authorList>
            <person name="Delgado-Sanchez P."/>
            <person name="Jimenez-Bremont J.F."/>
            <person name="Guerrero-Gonzalez Mde L."/>
            <person name="Flores J."/>
        </authorList>
    </citation>
    <scope>NUCLEOTIDE SEQUENCE</scope>
    <source>
        <tissue evidence="9">Cladode</tissue>
    </source>
</reference>
<dbReference type="EMBL" id="GISG01236642">
    <property type="protein sequence ID" value="MBA4667653.1"/>
    <property type="molecule type" value="Transcribed_RNA"/>
</dbReference>
<evidence type="ECO:0000256" key="4">
    <source>
        <dbReference type="ARBA" id="ARBA00022519"/>
    </source>
</evidence>
<comment type="subcellular location">
    <subcellularLocation>
        <location evidence="1">Cell inner membrane</location>
        <topology evidence="1">Multi-pass membrane protein</topology>
    </subcellularLocation>
</comment>
<protein>
    <recommendedName>
        <fullName evidence="10">Amino acid transporter transmembrane domain-containing protein</fullName>
    </recommendedName>
</protein>
<name>A0A7C9AJ79_OPUST</name>
<feature type="transmembrane region" description="Helical" evidence="8">
    <location>
        <begin position="172"/>
        <end position="203"/>
    </location>
</feature>
<keyword evidence="2" id="KW-0813">Transport</keyword>
<feature type="transmembrane region" description="Helical" evidence="8">
    <location>
        <begin position="314"/>
        <end position="341"/>
    </location>
</feature>
<dbReference type="EMBL" id="GISG01236645">
    <property type="protein sequence ID" value="MBA4667656.1"/>
    <property type="molecule type" value="Transcribed_RNA"/>
</dbReference>
<feature type="transmembrane region" description="Helical" evidence="8">
    <location>
        <begin position="241"/>
        <end position="261"/>
    </location>
</feature>
<evidence type="ECO:0000256" key="7">
    <source>
        <dbReference type="ARBA" id="ARBA00023136"/>
    </source>
</evidence>
<dbReference type="InterPro" id="IPR018227">
    <property type="entry name" value="Amino_acid_transport_2"/>
</dbReference>
<feature type="transmembrane region" description="Helical" evidence="8">
    <location>
        <begin position="361"/>
        <end position="382"/>
    </location>
</feature>
<dbReference type="EMBL" id="GISG01236643">
    <property type="protein sequence ID" value="MBA4667654.1"/>
    <property type="molecule type" value="Transcribed_RNA"/>
</dbReference>
<organism evidence="9">
    <name type="scientific">Opuntia streptacantha</name>
    <name type="common">Prickly pear cactus</name>
    <name type="synonym">Opuntia cardona</name>
    <dbReference type="NCBI Taxonomy" id="393608"/>
    <lineage>
        <taxon>Eukaryota</taxon>
        <taxon>Viridiplantae</taxon>
        <taxon>Streptophyta</taxon>
        <taxon>Embryophyta</taxon>
        <taxon>Tracheophyta</taxon>
        <taxon>Spermatophyta</taxon>
        <taxon>Magnoliopsida</taxon>
        <taxon>eudicotyledons</taxon>
        <taxon>Gunneridae</taxon>
        <taxon>Pentapetalae</taxon>
        <taxon>Caryophyllales</taxon>
        <taxon>Cactineae</taxon>
        <taxon>Cactaceae</taxon>
        <taxon>Opuntioideae</taxon>
        <taxon>Opuntia</taxon>
    </lineage>
</organism>
<dbReference type="EMBL" id="GISG01236644">
    <property type="protein sequence ID" value="MBA4667655.1"/>
    <property type="molecule type" value="Transcribed_RNA"/>
</dbReference>
<keyword evidence="5 8" id="KW-0812">Transmembrane</keyword>